<keyword evidence="1" id="KW-1133">Transmembrane helix</keyword>
<proteinExistence type="predicted"/>
<evidence type="ECO:0000256" key="1">
    <source>
        <dbReference type="SAM" id="Phobius"/>
    </source>
</evidence>
<gene>
    <name evidence="2" type="ORF">COX94_02730</name>
</gene>
<evidence type="ECO:0000313" key="3">
    <source>
        <dbReference type="Proteomes" id="UP000229132"/>
    </source>
</evidence>
<sequence>MQKQKQKKVNNQSGAAMLISIVFFLFISLAIISGLVSPSIREFKNANVDLNSKKSFFLAESGSEDAFYRILKNKIIGTSEIITLDSNSTTTTITTLESGEKQIMSLGDVSNYQRQTGIKLSAGSGVSFNYGVQVGQGGINLSGSGTVNGNVYANGPITGDSSAIITGTAISANSPAILANQSNGSGIPSYDVAFGNTTNTQDIAQSFQVTTESPLNKIQLYIKKIGNPSNATIKIVNDANGSPGTNILASGTLSSSSVSTSYGWIDVSFTSNPLFNVGTTYWLVVDASSFSSKYYTIGASNDGYINGIGKIGKVGGTWNNTIPLGLDYYFSIYLGGLTGLIEGNSHSEWNQLHVGTISGSAQAHTVNYTNATGNIYCQTGTGNNKSCVSQTDPTYIAFPVSEANILQWKAEAEAGGVYNGNYSVGWAGATLGPKKIIGNLTVSGGGILNVTGRLWVTGEITLNGGGTIKLDSSYGSNDEVIISDDEVSISGGGHASGSGVEGSYIMMFSTSTESDAMLISGGAGAVIAYAPFGTITISGGAALKEATGYRIIVSGGSSITYESGLTNNNFSSGPSGSWVVEEWGEK</sequence>
<dbReference type="Proteomes" id="UP000229132">
    <property type="component" value="Unassembled WGS sequence"/>
</dbReference>
<protein>
    <recommendedName>
        <fullName evidence="4">Type 4 fimbrial biogenesis protein PilX N-terminal domain-containing protein</fullName>
    </recommendedName>
</protein>
<organism evidence="2 3">
    <name type="scientific">Candidatus Nomurabacteria bacterium CG_4_10_14_0_2_um_filter_33_9</name>
    <dbReference type="NCBI Taxonomy" id="1974728"/>
    <lineage>
        <taxon>Bacteria</taxon>
        <taxon>Candidatus Nomuraibacteriota</taxon>
    </lineage>
</organism>
<keyword evidence="1" id="KW-0812">Transmembrane</keyword>
<name>A0A2J0MNK6_9BACT</name>
<feature type="transmembrane region" description="Helical" evidence="1">
    <location>
        <begin position="12"/>
        <end position="36"/>
    </location>
</feature>
<evidence type="ECO:0008006" key="4">
    <source>
        <dbReference type="Google" id="ProtNLM"/>
    </source>
</evidence>
<dbReference type="NCBIfam" id="NF041539">
    <property type="entry name" value="choice_anch_R"/>
    <property type="match status" value="1"/>
</dbReference>
<accession>A0A2J0MNK6</accession>
<dbReference type="EMBL" id="PFOX01000051">
    <property type="protein sequence ID" value="PIZ85395.1"/>
    <property type="molecule type" value="Genomic_DNA"/>
</dbReference>
<evidence type="ECO:0000313" key="2">
    <source>
        <dbReference type="EMBL" id="PIZ85395.1"/>
    </source>
</evidence>
<keyword evidence="1" id="KW-0472">Membrane</keyword>
<comment type="caution">
    <text evidence="2">The sequence shown here is derived from an EMBL/GenBank/DDBJ whole genome shotgun (WGS) entry which is preliminary data.</text>
</comment>
<reference evidence="3" key="1">
    <citation type="submission" date="2017-09" db="EMBL/GenBank/DDBJ databases">
        <title>Depth-based differentiation of microbial function through sediment-hosted aquifers and enrichment of novel symbionts in the deep terrestrial subsurface.</title>
        <authorList>
            <person name="Probst A.J."/>
            <person name="Ladd B."/>
            <person name="Jarett J.K."/>
            <person name="Geller-Mcgrath D.E."/>
            <person name="Sieber C.M.K."/>
            <person name="Emerson J.B."/>
            <person name="Anantharaman K."/>
            <person name="Thomas B.C."/>
            <person name="Malmstrom R."/>
            <person name="Stieglmeier M."/>
            <person name="Klingl A."/>
            <person name="Woyke T."/>
            <person name="Ryan C.M."/>
            <person name="Banfield J.F."/>
        </authorList>
    </citation>
    <scope>NUCLEOTIDE SEQUENCE [LARGE SCALE GENOMIC DNA]</scope>
</reference>
<dbReference type="AlphaFoldDB" id="A0A2J0MNK6"/>